<proteinExistence type="predicted"/>
<sequence>MKRDDLLQPGMHGAFLRDGFGALPQPVAAGHATLAGYRLAVKDVFDVAQLCTGAGNPAWAEEQPRATTTAVAVRLLLEHGAQWVGKTVTDELTYSLAGINVHYGTPRNPADPDRLPGGSSSGSAVAVAAGYADVGLGTDCGGSIRLPASYCGIWGMRPTHGRIAVNGCLTLAHSFDTVGWFTRDSALLADVLSVLTHEAPQQPFAPARLLVPEDVLPLLDPQTASAFKATFETLRDRLTIESFSAGWALDRWASAFRVLQGAEIAQQHGLWAARHIDSFGADIAARMKSAMQITSEAVSAAQRTRVAASHQLAQVFAQPRTYFLLPTVPCVAPRFDAPADEVDAARGRSQQMLCIAGLAGLPQVSMPWTAFDGAPLGLSIIGARGDDSGVAAIARAVHAAITE</sequence>
<accession>A0A6S7BTA5</accession>
<dbReference type="NCBIfam" id="NF006169">
    <property type="entry name" value="PRK08310.1"/>
    <property type="match status" value="1"/>
</dbReference>
<dbReference type="PROSITE" id="PS00571">
    <property type="entry name" value="AMIDASES"/>
    <property type="match status" value="1"/>
</dbReference>
<dbReference type="EC" id="3.5.99.5" evidence="2"/>
<feature type="domain" description="Amidase" evidence="1">
    <location>
        <begin position="33"/>
        <end position="388"/>
    </location>
</feature>
<keyword evidence="3" id="KW-1185">Reference proteome</keyword>
<dbReference type="InterPro" id="IPR023631">
    <property type="entry name" value="Amidase_dom"/>
</dbReference>
<keyword evidence="2" id="KW-0378">Hydrolase</keyword>
<dbReference type="GO" id="GO:0050540">
    <property type="term" value="F:2-aminomuconate deaminase activity"/>
    <property type="evidence" value="ECO:0007669"/>
    <property type="project" value="UniProtKB-EC"/>
</dbReference>
<protein>
    <submittedName>
        <fullName evidence="2">2-amino-5-chloromuconic acid deaminase</fullName>
        <ecNumber evidence="2">3.5.99.5</ecNumber>
    </submittedName>
</protein>
<name>A0A6S7BTA5_9BURK</name>
<evidence type="ECO:0000259" key="1">
    <source>
        <dbReference type="Pfam" id="PF01425"/>
    </source>
</evidence>
<gene>
    <name evidence="2" type="primary">cnbH_4</name>
    <name evidence="2" type="ORF">LMG28138_05066</name>
</gene>
<organism evidence="2 3">
    <name type="scientific">Pararobbsia alpina</name>
    <dbReference type="NCBI Taxonomy" id="621374"/>
    <lineage>
        <taxon>Bacteria</taxon>
        <taxon>Pseudomonadati</taxon>
        <taxon>Pseudomonadota</taxon>
        <taxon>Betaproteobacteria</taxon>
        <taxon>Burkholderiales</taxon>
        <taxon>Burkholderiaceae</taxon>
        <taxon>Pararobbsia</taxon>
    </lineage>
</organism>
<evidence type="ECO:0000313" key="3">
    <source>
        <dbReference type="Proteomes" id="UP000494115"/>
    </source>
</evidence>
<reference evidence="2 3" key="1">
    <citation type="submission" date="2020-04" db="EMBL/GenBank/DDBJ databases">
        <authorList>
            <person name="De Canck E."/>
        </authorList>
    </citation>
    <scope>NUCLEOTIDE SEQUENCE [LARGE SCALE GENOMIC DNA]</scope>
    <source>
        <strain evidence="2 3">LMG 28138</strain>
    </source>
</reference>
<dbReference type="InterPro" id="IPR020556">
    <property type="entry name" value="Amidase_CS"/>
</dbReference>
<evidence type="ECO:0000313" key="2">
    <source>
        <dbReference type="EMBL" id="CAB3801783.1"/>
    </source>
</evidence>
<dbReference type="AlphaFoldDB" id="A0A6S7BTA5"/>
<dbReference type="PANTHER" id="PTHR46310:SF7">
    <property type="entry name" value="AMIDASE 1"/>
    <property type="match status" value="1"/>
</dbReference>
<dbReference type="RefSeq" id="WP_175107659.1">
    <property type="nucleotide sequence ID" value="NZ_CADIKM010000044.1"/>
</dbReference>
<dbReference type="InterPro" id="IPR036928">
    <property type="entry name" value="AS_sf"/>
</dbReference>
<dbReference type="Proteomes" id="UP000494115">
    <property type="component" value="Unassembled WGS sequence"/>
</dbReference>
<dbReference type="EMBL" id="CADIKM010000044">
    <property type="protein sequence ID" value="CAB3801783.1"/>
    <property type="molecule type" value="Genomic_DNA"/>
</dbReference>
<dbReference type="PANTHER" id="PTHR46310">
    <property type="entry name" value="AMIDASE 1"/>
    <property type="match status" value="1"/>
</dbReference>
<dbReference type="Gene3D" id="3.90.1300.10">
    <property type="entry name" value="Amidase signature (AS) domain"/>
    <property type="match status" value="1"/>
</dbReference>
<dbReference type="SUPFAM" id="SSF75304">
    <property type="entry name" value="Amidase signature (AS) enzymes"/>
    <property type="match status" value="1"/>
</dbReference>
<dbReference type="Pfam" id="PF01425">
    <property type="entry name" value="Amidase"/>
    <property type="match status" value="1"/>
</dbReference>